<evidence type="ECO:0000313" key="2">
    <source>
        <dbReference type="EMBL" id="GAS84922.1"/>
    </source>
</evidence>
<dbReference type="Pfam" id="PF00211">
    <property type="entry name" value="Guanylate_cyc"/>
    <property type="match status" value="1"/>
</dbReference>
<dbReference type="InterPro" id="IPR001054">
    <property type="entry name" value="A/G_cyclase"/>
</dbReference>
<proteinExistence type="predicted"/>
<dbReference type="AlphaFoldDB" id="A0A100VRV3"/>
<dbReference type="GO" id="GO:0004016">
    <property type="term" value="F:adenylate cyclase activity"/>
    <property type="evidence" value="ECO:0007669"/>
    <property type="project" value="UniProtKB-ARBA"/>
</dbReference>
<name>A0A100VRV3_PAEAM</name>
<reference evidence="3" key="2">
    <citation type="submission" date="2016-01" db="EMBL/GenBank/DDBJ databases">
        <title>Draft Genome Sequence of Paenibacillus amylolyticus Heshi-A3 that Was Isolated from Fermented Rice Bran with Aging Salted Mackerel, Which Was Named Heshiko as Traditional Fermented Seafood in Japan.</title>
        <authorList>
            <person name="Akuzawa S."/>
            <person name="Nakagawa J."/>
            <person name="Kanekatsu T."/>
            <person name="Kubota E."/>
            <person name="Ohtake R."/>
            <person name="Suzuki T."/>
            <person name="Kanesaki Y."/>
        </authorList>
    </citation>
    <scope>NUCLEOTIDE SEQUENCE [LARGE SCALE GENOMIC DNA]</scope>
    <source>
        <strain evidence="3">Heshi-A3</strain>
    </source>
</reference>
<organism evidence="2 3">
    <name type="scientific">Paenibacillus amylolyticus</name>
    <dbReference type="NCBI Taxonomy" id="1451"/>
    <lineage>
        <taxon>Bacteria</taxon>
        <taxon>Bacillati</taxon>
        <taxon>Bacillota</taxon>
        <taxon>Bacilli</taxon>
        <taxon>Bacillales</taxon>
        <taxon>Paenibacillaceae</taxon>
        <taxon>Paenibacillus</taxon>
    </lineage>
</organism>
<dbReference type="GO" id="GO:0035556">
    <property type="term" value="P:intracellular signal transduction"/>
    <property type="evidence" value="ECO:0007669"/>
    <property type="project" value="InterPro"/>
</dbReference>
<feature type="domain" description="Guanylate cyclase" evidence="1">
    <location>
        <begin position="59"/>
        <end position="192"/>
    </location>
</feature>
<dbReference type="EMBL" id="BCNV01000006">
    <property type="protein sequence ID" value="GAS84922.1"/>
    <property type="molecule type" value="Genomic_DNA"/>
</dbReference>
<dbReference type="PROSITE" id="PS50125">
    <property type="entry name" value="GUANYLATE_CYCLASE_2"/>
    <property type="match status" value="1"/>
</dbReference>
<dbReference type="Proteomes" id="UP000069697">
    <property type="component" value="Unassembled WGS sequence"/>
</dbReference>
<protein>
    <recommendedName>
        <fullName evidence="1">Guanylate cyclase domain-containing protein</fullName>
    </recommendedName>
</protein>
<evidence type="ECO:0000259" key="1">
    <source>
        <dbReference type="PROSITE" id="PS50125"/>
    </source>
</evidence>
<dbReference type="GO" id="GO:0009190">
    <property type="term" value="P:cyclic nucleotide biosynthetic process"/>
    <property type="evidence" value="ECO:0007669"/>
    <property type="project" value="InterPro"/>
</dbReference>
<gene>
    <name evidence="2" type="ORF">PAHA3_5043</name>
</gene>
<accession>A0A100VRV3</accession>
<dbReference type="Gene3D" id="3.30.70.1230">
    <property type="entry name" value="Nucleotide cyclase"/>
    <property type="match status" value="1"/>
</dbReference>
<dbReference type="SUPFAM" id="SSF55073">
    <property type="entry name" value="Nucleotide cyclase"/>
    <property type="match status" value="1"/>
</dbReference>
<dbReference type="CDD" id="cd07302">
    <property type="entry name" value="CHD"/>
    <property type="match status" value="1"/>
</dbReference>
<evidence type="ECO:0000313" key="3">
    <source>
        <dbReference type="Proteomes" id="UP000069697"/>
    </source>
</evidence>
<dbReference type="InterPro" id="IPR029787">
    <property type="entry name" value="Nucleotide_cyclase"/>
</dbReference>
<reference evidence="2 3" key="1">
    <citation type="journal article" date="2016" name="Genome Announc.">
        <title>Draft Genome Sequence of Paenibacillus amylolyticus Heshi-A3, Isolated from Fermented Rice Bran in a Japanese Fermented Seafood Dish.</title>
        <authorList>
            <person name="Akuzawa S."/>
            <person name="Nagaoka J."/>
            <person name="Kanekatsu M."/>
            <person name="Kubota E."/>
            <person name="Ohtake R."/>
            <person name="Suzuki T."/>
            <person name="Kanesaki Y."/>
        </authorList>
    </citation>
    <scope>NUCLEOTIDE SEQUENCE [LARGE SCALE GENOMIC DNA]</scope>
    <source>
        <strain evidence="2 3">Heshi-A3</strain>
    </source>
</reference>
<sequence>MGSIMDLKKSLDEEIELILSSDYEIVVTNTMFVPTVDDLLITYPNLETMQQKVKLIETCVLYIDIRRSTELNLTHRKEIVTKLYSAFIRSMVKAAEQYGGKVRGIVGDRVMVVFDFYQCCTNALNTAILMHSISEYLLNKHFNKNDIKCGIGIDYGKMIVSKNGIIKRGSENISNKSLVWLGRPANIASKLTDAANKTTTISKTETIIEERHEYKYSKETAWYKRNITNFLDDLDKTFTTVINHKNPNFTSFIHYPGISTYSFTTPPILFTEDVYEGLKMESPEDKALVNGWWKIQSQELLSEFKEKIYGGDVHFSFFENSN</sequence>
<comment type="caution">
    <text evidence="2">The sequence shown here is derived from an EMBL/GenBank/DDBJ whole genome shotgun (WGS) entry which is preliminary data.</text>
</comment>
<dbReference type="RefSeq" id="WP_062837298.1">
    <property type="nucleotide sequence ID" value="NZ_BCNV01000006.1"/>
</dbReference>